<gene>
    <name evidence="1" type="ORF">AF332_02350</name>
</gene>
<dbReference type="AlphaFoldDB" id="A0A0M0G7L8"/>
<dbReference type="OrthoDB" id="2887191at2"/>
<protein>
    <recommendedName>
        <fullName evidence="3">IDEAL domain-containing protein</fullName>
    </recommendedName>
</protein>
<reference evidence="2" key="1">
    <citation type="submission" date="2015-07" db="EMBL/GenBank/DDBJ databases">
        <title>Fjat-10036 dsm4.</title>
        <authorList>
            <person name="Liu B."/>
            <person name="Wang J."/>
            <person name="Zhu Y."/>
            <person name="Liu G."/>
            <person name="Chen Q."/>
            <person name="Chen Z."/>
            <person name="Lan J."/>
            <person name="Che J."/>
            <person name="Ge C."/>
            <person name="Shi H."/>
            <person name="Pan Z."/>
            <person name="Liu X."/>
        </authorList>
    </citation>
    <scope>NUCLEOTIDE SEQUENCE [LARGE SCALE GENOMIC DNA]</scope>
    <source>
        <strain evidence="2">DSM 4</strain>
    </source>
</reference>
<sequence>MESYFVVTNKNGIKVQCLYYGNKQDNIVSGVETLKYGDILTVADYGKYVFGIGWYILIIVNEEINCFVPIKILEEAINSNNIQLMIELLTEHISLSYQLDKALEYKNKELFLCISNKHRHLQSLIEKISLISSAL</sequence>
<comment type="caution">
    <text evidence="1">The sequence shown here is derived from an EMBL/GenBank/DDBJ whole genome shotgun (WGS) entry which is preliminary data.</text>
</comment>
<evidence type="ECO:0000313" key="2">
    <source>
        <dbReference type="Proteomes" id="UP000037109"/>
    </source>
</evidence>
<dbReference type="RefSeq" id="WP_053433167.1">
    <property type="nucleotide sequence ID" value="NZ_LGUF01000007.1"/>
</dbReference>
<organism evidence="1 2">
    <name type="scientific">Sporosarcina globispora</name>
    <name type="common">Bacillus globisporus</name>
    <dbReference type="NCBI Taxonomy" id="1459"/>
    <lineage>
        <taxon>Bacteria</taxon>
        <taxon>Bacillati</taxon>
        <taxon>Bacillota</taxon>
        <taxon>Bacilli</taxon>
        <taxon>Bacillales</taxon>
        <taxon>Caryophanaceae</taxon>
        <taxon>Sporosarcina</taxon>
    </lineage>
</organism>
<dbReference type="Proteomes" id="UP000037109">
    <property type="component" value="Unassembled WGS sequence"/>
</dbReference>
<accession>A0A0M0G7L8</accession>
<keyword evidence="2" id="KW-1185">Reference proteome</keyword>
<evidence type="ECO:0000313" key="1">
    <source>
        <dbReference type="EMBL" id="KON85773.1"/>
    </source>
</evidence>
<evidence type="ECO:0008006" key="3">
    <source>
        <dbReference type="Google" id="ProtNLM"/>
    </source>
</evidence>
<proteinExistence type="predicted"/>
<dbReference type="PATRIC" id="fig|1459.3.peg.491"/>
<name>A0A0M0G7L8_SPOGL</name>
<dbReference type="EMBL" id="LGUF01000007">
    <property type="protein sequence ID" value="KON85773.1"/>
    <property type="molecule type" value="Genomic_DNA"/>
</dbReference>